<dbReference type="PROSITE" id="PS50977">
    <property type="entry name" value="HTH_TETR_2"/>
    <property type="match status" value="1"/>
</dbReference>
<evidence type="ECO:0000256" key="2">
    <source>
        <dbReference type="ARBA" id="ARBA00023125"/>
    </source>
</evidence>
<dbReference type="PANTHER" id="PTHR43479:SF7">
    <property type="entry name" value="TETR-FAMILY TRANSCRIPTIONAL REGULATOR"/>
    <property type="match status" value="1"/>
</dbReference>
<dbReference type="STRING" id="363870.NG54_11320"/>
<comment type="caution">
    <text evidence="6">The sequence shown here is derived from an EMBL/GenBank/DDBJ whole genome shotgun (WGS) entry which is preliminary data.</text>
</comment>
<dbReference type="PANTHER" id="PTHR43479">
    <property type="entry name" value="ACREF/ENVCD OPERON REPRESSOR-RELATED"/>
    <property type="match status" value="1"/>
</dbReference>
<organism evidence="6 7">
    <name type="scientific">Heyndrickxia ginsengihumi</name>
    <dbReference type="NCBI Taxonomy" id="363870"/>
    <lineage>
        <taxon>Bacteria</taxon>
        <taxon>Bacillati</taxon>
        <taxon>Bacillota</taxon>
        <taxon>Bacilli</taxon>
        <taxon>Bacillales</taxon>
        <taxon>Bacillaceae</taxon>
        <taxon>Heyndrickxia</taxon>
    </lineage>
</organism>
<evidence type="ECO:0000313" key="7">
    <source>
        <dbReference type="Proteomes" id="UP000030588"/>
    </source>
</evidence>
<dbReference type="InterPro" id="IPR009057">
    <property type="entry name" value="Homeodomain-like_sf"/>
</dbReference>
<dbReference type="GO" id="GO:0003677">
    <property type="term" value="F:DNA binding"/>
    <property type="evidence" value="ECO:0007669"/>
    <property type="project" value="UniProtKB-UniRule"/>
</dbReference>
<evidence type="ECO:0000256" key="1">
    <source>
        <dbReference type="ARBA" id="ARBA00022491"/>
    </source>
</evidence>
<dbReference type="OrthoDB" id="9810250at2"/>
<dbReference type="InterPro" id="IPR039532">
    <property type="entry name" value="TetR_C_Firmicutes"/>
</dbReference>
<keyword evidence="4" id="KW-1133">Transmembrane helix</keyword>
<gene>
    <name evidence="6" type="ORF">NG54_11320</name>
</gene>
<sequence length="183" mass="21383">MTKTKIDRRILKSQEAIKNAFIELMSEKDFDKITVKDICNRANVGNRTFYLHYLDKFDLLDKLIEEHLAELKVICRQKKDKGLVEGSIIWFKYFEQNKSFFSPLFSSNGTITFRNRFLQFVIEEIKEKVDLKNGKNKGISEEVFFRFLGMAIVGVMELYMLDATSESTDSIAEQVSILLERNL</sequence>
<dbReference type="RefSeq" id="WP_025731584.1">
    <property type="nucleotide sequence ID" value="NZ_JAMAUG010000004.1"/>
</dbReference>
<name>A0A0A6VEV2_9BACI</name>
<keyword evidence="1" id="KW-0678">Repressor</keyword>
<accession>A0A0A6VEV2</accession>
<reference evidence="6 7" key="1">
    <citation type="submission" date="2014-10" db="EMBL/GenBank/DDBJ databases">
        <title>Draft genome of phytase producing Bacillus ginsengihumi strain M2.11.</title>
        <authorList>
            <person name="Toymentseva A."/>
            <person name="Boulygina E.A."/>
            <person name="Kazakov S.V."/>
            <person name="Kayumov I."/>
            <person name="Suleimanova A.D."/>
            <person name="Mardanova A.M."/>
            <person name="Maria S.N."/>
            <person name="Sergey M.Y."/>
            <person name="Sharipova M.R."/>
        </authorList>
    </citation>
    <scope>NUCLEOTIDE SEQUENCE [LARGE SCALE GENOMIC DNA]</scope>
    <source>
        <strain evidence="6 7">M2.11</strain>
    </source>
</reference>
<feature type="DNA-binding region" description="H-T-H motif" evidence="3">
    <location>
        <begin position="34"/>
        <end position="53"/>
    </location>
</feature>
<evidence type="ECO:0000256" key="3">
    <source>
        <dbReference type="PROSITE-ProRule" id="PRU00335"/>
    </source>
</evidence>
<dbReference type="Pfam" id="PF14278">
    <property type="entry name" value="TetR_C_8"/>
    <property type="match status" value="1"/>
</dbReference>
<dbReference type="Gene3D" id="1.10.357.10">
    <property type="entry name" value="Tetracycline Repressor, domain 2"/>
    <property type="match status" value="1"/>
</dbReference>
<protein>
    <submittedName>
        <fullName evidence="6">TetR family transcriptional regulator</fullName>
    </submittedName>
</protein>
<feature type="domain" description="HTH tetR-type" evidence="5">
    <location>
        <begin position="11"/>
        <end position="71"/>
    </location>
</feature>
<keyword evidence="4" id="KW-0472">Membrane</keyword>
<keyword evidence="2 3" id="KW-0238">DNA-binding</keyword>
<evidence type="ECO:0000313" key="6">
    <source>
        <dbReference type="EMBL" id="KHD85084.1"/>
    </source>
</evidence>
<dbReference type="InterPro" id="IPR050624">
    <property type="entry name" value="HTH-type_Tx_Regulator"/>
</dbReference>
<proteinExistence type="predicted"/>
<dbReference type="InterPro" id="IPR001647">
    <property type="entry name" value="HTH_TetR"/>
</dbReference>
<dbReference type="Pfam" id="PF00440">
    <property type="entry name" value="TetR_N"/>
    <property type="match status" value="1"/>
</dbReference>
<keyword evidence="4" id="KW-0812">Transmembrane</keyword>
<dbReference type="SUPFAM" id="SSF46689">
    <property type="entry name" value="Homeodomain-like"/>
    <property type="match status" value="1"/>
</dbReference>
<dbReference type="AlphaFoldDB" id="A0A0A6VEV2"/>
<evidence type="ECO:0000259" key="5">
    <source>
        <dbReference type="PROSITE" id="PS50977"/>
    </source>
</evidence>
<evidence type="ECO:0000256" key="4">
    <source>
        <dbReference type="SAM" id="Phobius"/>
    </source>
</evidence>
<dbReference type="EMBL" id="JRUN01000032">
    <property type="protein sequence ID" value="KHD85084.1"/>
    <property type="molecule type" value="Genomic_DNA"/>
</dbReference>
<dbReference type="Proteomes" id="UP000030588">
    <property type="component" value="Unassembled WGS sequence"/>
</dbReference>
<feature type="transmembrane region" description="Helical" evidence="4">
    <location>
        <begin position="143"/>
        <end position="161"/>
    </location>
</feature>